<keyword evidence="5" id="KW-0804">Transcription</keyword>
<dbReference type="PROSITE" id="PS00463">
    <property type="entry name" value="ZN2_CY6_FUNGAL_1"/>
    <property type="match status" value="1"/>
</dbReference>
<reference evidence="8" key="1">
    <citation type="submission" date="2022-09" db="EMBL/GenBank/DDBJ databases">
        <title>Fusarium specimens isolated from Avocado Roots.</title>
        <authorList>
            <person name="Stajich J."/>
            <person name="Roper C."/>
            <person name="Heimlech-Rivalta G."/>
        </authorList>
    </citation>
    <scope>NUCLEOTIDE SEQUENCE</scope>
    <source>
        <strain evidence="8">CF00136</strain>
    </source>
</reference>
<keyword evidence="3" id="KW-0805">Transcription regulation</keyword>
<evidence type="ECO:0000256" key="3">
    <source>
        <dbReference type="ARBA" id="ARBA00023015"/>
    </source>
</evidence>
<evidence type="ECO:0000256" key="2">
    <source>
        <dbReference type="ARBA" id="ARBA00022833"/>
    </source>
</evidence>
<dbReference type="InterPro" id="IPR001138">
    <property type="entry name" value="Zn2Cys6_DnaBD"/>
</dbReference>
<dbReference type="PANTHER" id="PTHR36206:SF13">
    <property type="entry name" value="TRANSCRIPTIONAL REGULATORY PROTEIN MOC3"/>
    <property type="match status" value="1"/>
</dbReference>
<dbReference type="PROSITE" id="PS50048">
    <property type="entry name" value="ZN2_CY6_FUNGAL_2"/>
    <property type="match status" value="1"/>
</dbReference>
<dbReference type="OrthoDB" id="3145928at2759"/>
<name>A0A9W8VBQ9_9HYPO</name>
<dbReference type="GO" id="GO:0003677">
    <property type="term" value="F:DNA binding"/>
    <property type="evidence" value="ECO:0007669"/>
    <property type="project" value="UniProtKB-KW"/>
</dbReference>
<dbReference type="EMBL" id="JAOQAZ010000032">
    <property type="protein sequence ID" value="KAJ4249796.1"/>
    <property type="molecule type" value="Genomic_DNA"/>
</dbReference>
<feature type="domain" description="Zn(2)-C6 fungal-type" evidence="7">
    <location>
        <begin position="24"/>
        <end position="54"/>
    </location>
</feature>
<dbReference type="SMART" id="SM00066">
    <property type="entry name" value="GAL4"/>
    <property type="match status" value="1"/>
</dbReference>
<proteinExistence type="predicted"/>
<dbReference type="GO" id="GO:0000981">
    <property type="term" value="F:DNA-binding transcription factor activity, RNA polymerase II-specific"/>
    <property type="evidence" value="ECO:0007669"/>
    <property type="project" value="InterPro"/>
</dbReference>
<evidence type="ECO:0000313" key="9">
    <source>
        <dbReference type="Proteomes" id="UP001152049"/>
    </source>
</evidence>
<dbReference type="PANTHER" id="PTHR36206">
    <property type="entry name" value="ASPERCRYPTIN BIOSYNTHESIS CLUSTER-SPECIFIC TRANSCRIPTION REGULATOR ATNN-RELATED"/>
    <property type="match status" value="1"/>
</dbReference>
<protein>
    <recommendedName>
        <fullName evidence="7">Zn(2)-C6 fungal-type domain-containing protein</fullName>
    </recommendedName>
</protein>
<dbReference type="Pfam" id="PF00172">
    <property type="entry name" value="Zn_clus"/>
    <property type="match status" value="1"/>
</dbReference>
<evidence type="ECO:0000259" key="7">
    <source>
        <dbReference type="PROSITE" id="PS50048"/>
    </source>
</evidence>
<keyword evidence="1" id="KW-0479">Metal-binding</keyword>
<keyword evidence="2" id="KW-0862">Zinc</keyword>
<evidence type="ECO:0000256" key="5">
    <source>
        <dbReference type="ARBA" id="ARBA00023163"/>
    </source>
</evidence>
<dbReference type="Gene3D" id="4.10.240.10">
    <property type="entry name" value="Zn(2)-C6 fungal-type DNA-binding domain"/>
    <property type="match status" value="1"/>
</dbReference>
<dbReference type="CDD" id="cd00067">
    <property type="entry name" value="GAL4"/>
    <property type="match status" value="1"/>
</dbReference>
<dbReference type="SUPFAM" id="SSF57701">
    <property type="entry name" value="Zn2/Cys6 DNA-binding domain"/>
    <property type="match status" value="1"/>
</dbReference>
<evidence type="ECO:0000256" key="6">
    <source>
        <dbReference type="ARBA" id="ARBA00023242"/>
    </source>
</evidence>
<evidence type="ECO:0000256" key="1">
    <source>
        <dbReference type="ARBA" id="ARBA00022723"/>
    </source>
</evidence>
<sequence>MEQQKVKPMKERKGAQGHRKVKTGCRTCKVRHKKCDEGKPACSQCIAAGWPCDLIDSFIPIPGAPPHRIRTLPQPPSSIVWGATTLDPVDVWNFEYFRVVYVRKITLYLRSKLWEKLMLEAAPAERFILDGAVAIGALSRNLVPSKVSRRPVSMPGHPSGFSLHKYNLAMQELRKRLNSDSKSLEAALLGTLIFIPFELEQGRVDAARAHLDSALAILNGANGSLINDSQMRTDMAHVLNAFSDLDLQRLGMPQECPLAGLPALPSRFESINEARDSLNAINGVMNSVLQKWTHEGANLHPCPLPGLLQDLSALWSHLESWRKVFDTSDLREALGGKSEACALSLLMVYEVICITTLAFPSANETAYDAHLSRFVHITQLAKELMDTGDVGRVAALESASDPQFDLAVVQPLSFVAYKCRDPGIRRMAVCMLEKTKMGGFYNTQMQVKAANWVINTEERGATHHVLSNYVREEDRLSDLRLDVDAGAESCRVSAWRRDTDGQLCEVSDVVYAN</sequence>
<keyword evidence="9" id="KW-1185">Reference proteome</keyword>
<dbReference type="InterPro" id="IPR052360">
    <property type="entry name" value="Transcr_Regulatory_Proteins"/>
</dbReference>
<accession>A0A9W8VBQ9</accession>
<keyword evidence="6" id="KW-0539">Nucleus</keyword>
<keyword evidence="4" id="KW-0238">DNA-binding</keyword>
<gene>
    <name evidence="8" type="ORF">NW762_012138</name>
</gene>
<dbReference type="InterPro" id="IPR036864">
    <property type="entry name" value="Zn2-C6_fun-type_DNA-bd_sf"/>
</dbReference>
<dbReference type="AlphaFoldDB" id="A0A9W8VBQ9"/>
<organism evidence="8 9">
    <name type="scientific">Fusarium torreyae</name>
    <dbReference type="NCBI Taxonomy" id="1237075"/>
    <lineage>
        <taxon>Eukaryota</taxon>
        <taxon>Fungi</taxon>
        <taxon>Dikarya</taxon>
        <taxon>Ascomycota</taxon>
        <taxon>Pezizomycotina</taxon>
        <taxon>Sordariomycetes</taxon>
        <taxon>Hypocreomycetidae</taxon>
        <taxon>Hypocreales</taxon>
        <taxon>Nectriaceae</taxon>
        <taxon>Fusarium</taxon>
    </lineage>
</organism>
<evidence type="ECO:0000313" key="8">
    <source>
        <dbReference type="EMBL" id="KAJ4249796.1"/>
    </source>
</evidence>
<dbReference type="Proteomes" id="UP001152049">
    <property type="component" value="Unassembled WGS sequence"/>
</dbReference>
<comment type="caution">
    <text evidence="8">The sequence shown here is derived from an EMBL/GenBank/DDBJ whole genome shotgun (WGS) entry which is preliminary data.</text>
</comment>
<evidence type="ECO:0000256" key="4">
    <source>
        <dbReference type="ARBA" id="ARBA00023125"/>
    </source>
</evidence>
<dbReference type="GO" id="GO:0008270">
    <property type="term" value="F:zinc ion binding"/>
    <property type="evidence" value="ECO:0007669"/>
    <property type="project" value="InterPro"/>
</dbReference>